<feature type="region of interest" description="Disordered" evidence="1">
    <location>
        <begin position="434"/>
        <end position="481"/>
    </location>
</feature>
<evidence type="ECO:0000313" key="3">
    <source>
        <dbReference type="Proteomes" id="UP000799750"/>
    </source>
</evidence>
<feature type="compositionally biased region" description="Basic and acidic residues" evidence="1">
    <location>
        <begin position="434"/>
        <end position="457"/>
    </location>
</feature>
<feature type="region of interest" description="Disordered" evidence="1">
    <location>
        <begin position="77"/>
        <end position="153"/>
    </location>
</feature>
<feature type="compositionally biased region" description="Low complexity" evidence="1">
    <location>
        <begin position="99"/>
        <end position="108"/>
    </location>
</feature>
<evidence type="ECO:0000256" key="1">
    <source>
        <dbReference type="SAM" id="MobiDB-lite"/>
    </source>
</evidence>
<reference evidence="2" key="1">
    <citation type="journal article" date="2020" name="Stud. Mycol.">
        <title>101 Dothideomycetes genomes: a test case for predicting lifestyles and emergence of pathogens.</title>
        <authorList>
            <person name="Haridas S."/>
            <person name="Albert R."/>
            <person name="Binder M."/>
            <person name="Bloem J."/>
            <person name="Labutti K."/>
            <person name="Salamov A."/>
            <person name="Andreopoulos B."/>
            <person name="Baker S."/>
            <person name="Barry K."/>
            <person name="Bills G."/>
            <person name="Bluhm B."/>
            <person name="Cannon C."/>
            <person name="Castanera R."/>
            <person name="Culley D."/>
            <person name="Daum C."/>
            <person name="Ezra D."/>
            <person name="Gonzalez J."/>
            <person name="Henrissat B."/>
            <person name="Kuo A."/>
            <person name="Liang C."/>
            <person name="Lipzen A."/>
            <person name="Lutzoni F."/>
            <person name="Magnuson J."/>
            <person name="Mondo S."/>
            <person name="Nolan M."/>
            <person name="Ohm R."/>
            <person name="Pangilinan J."/>
            <person name="Park H.-J."/>
            <person name="Ramirez L."/>
            <person name="Alfaro M."/>
            <person name="Sun H."/>
            <person name="Tritt A."/>
            <person name="Yoshinaga Y."/>
            <person name="Zwiers L.-H."/>
            <person name="Turgeon B."/>
            <person name="Goodwin S."/>
            <person name="Spatafora J."/>
            <person name="Crous P."/>
            <person name="Grigoriev I."/>
        </authorList>
    </citation>
    <scope>NUCLEOTIDE SEQUENCE</scope>
    <source>
        <strain evidence="2">CBS 269.34</strain>
    </source>
</reference>
<feature type="compositionally biased region" description="Polar residues" evidence="1">
    <location>
        <begin position="139"/>
        <end position="151"/>
    </location>
</feature>
<dbReference type="EMBL" id="MU004189">
    <property type="protein sequence ID" value="KAF2495527.1"/>
    <property type="molecule type" value="Genomic_DNA"/>
</dbReference>
<dbReference type="AlphaFoldDB" id="A0A6A6QWX8"/>
<sequence>MLTMCVEVAMPPSHSHLRMTQPRHYHIASIPIVVTLTQAATPKPVTRVIPTFPYHNSHHTQHTNLFTPSRMGIFFGTTPSHSVRRRPRRPKIPSPLPSPTLLSPALKPSRPPSVRTPQAFRLSKHGGLLDVPPVRGRTRSSTMNTHLSQESMPAHPLFRDEAKTAAANPFAGSKGLIAELEGGLRAKHGGLLDVPPIRGRTRSSTMNTHLSQESMPAHPLFRNDAKTTQANPFAGSKGLIAELEGMIRVYDATGLASVFLSAEAEQGRSRIADDTEEFIGGVATDGESRLRTAHDRALTVFISIKQALDLLADFRCAYGDGRTAKSVPTIWKEWDKIVDKSKETKAQAVKLRDEVKAQRLRGSSMLYPCLLEAADELKGVKSAMKTRRQDSARGKRLKGRLDCVKLGEIEFVVEWWYKTAKKGGELKRAERAAKEKAAEEKAVEEKAAEERAAKESIAEGGAEQSKEETASEETVWCILNE</sequence>
<dbReference type="OrthoDB" id="10589814at2759"/>
<keyword evidence="3" id="KW-1185">Reference proteome</keyword>
<feature type="compositionally biased region" description="Basic residues" evidence="1">
    <location>
        <begin position="82"/>
        <end position="91"/>
    </location>
</feature>
<protein>
    <submittedName>
        <fullName evidence="2">Uncharacterized protein</fullName>
    </submittedName>
</protein>
<proteinExistence type="predicted"/>
<dbReference type="Proteomes" id="UP000799750">
    <property type="component" value="Unassembled WGS sequence"/>
</dbReference>
<gene>
    <name evidence="2" type="ORF">BU16DRAFT_561809</name>
</gene>
<accession>A0A6A6QWX8</accession>
<evidence type="ECO:0000313" key="2">
    <source>
        <dbReference type="EMBL" id="KAF2495527.1"/>
    </source>
</evidence>
<organism evidence="2 3">
    <name type="scientific">Lophium mytilinum</name>
    <dbReference type="NCBI Taxonomy" id="390894"/>
    <lineage>
        <taxon>Eukaryota</taxon>
        <taxon>Fungi</taxon>
        <taxon>Dikarya</taxon>
        <taxon>Ascomycota</taxon>
        <taxon>Pezizomycotina</taxon>
        <taxon>Dothideomycetes</taxon>
        <taxon>Pleosporomycetidae</taxon>
        <taxon>Mytilinidiales</taxon>
        <taxon>Mytilinidiaceae</taxon>
        <taxon>Lophium</taxon>
    </lineage>
</organism>
<name>A0A6A6QWX8_9PEZI</name>